<sequence length="346" mass="37850">MLSAKEITDISDDDDFKTEDPTLAHLLAGAILVHIADNVNVDDRAGEISNKTFGMFKELQIQKAGLLSAYSGEAEGKFGYACTEYFTSTLAKKNGLSRIASENQYWCWILPMTVNGGDAKLVMATSLQKMRIPFPITEGKGSTLPAYGTPPTLFHPDRHVVDPSFTGSSLPIKDGITIVKSSSKTVINGLINVFRGPYRIYCGPDSPELRLNASINTWIQKGRCAFAYRAEDRDIRPMPALGSHAAMTHTPRHLRRACELAAHARAHHATFVHDARLGKDTGSGPPDGFSGRIGRPTRTPTRRPQAAHATPHARLAARARDTRRLTPTSRATSTALRHTAPRRDDT</sequence>
<reference evidence="2" key="1">
    <citation type="submission" date="2023-03" db="EMBL/GenBank/DDBJ databases">
        <title>Massive genome expansion in bonnet fungi (Mycena s.s.) driven by repeated elements and novel gene families across ecological guilds.</title>
        <authorList>
            <consortium name="Lawrence Berkeley National Laboratory"/>
            <person name="Harder C.B."/>
            <person name="Miyauchi S."/>
            <person name="Viragh M."/>
            <person name="Kuo A."/>
            <person name="Thoen E."/>
            <person name="Andreopoulos B."/>
            <person name="Lu D."/>
            <person name="Skrede I."/>
            <person name="Drula E."/>
            <person name="Henrissat B."/>
            <person name="Morin E."/>
            <person name="Kohler A."/>
            <person name="Barry K."/>
            <person name="LaButti K."/>
            <person name="Morin E."/>
            <person name="Salamov A."/>
            <person name="Lipzen A."/>
            <person name="Mereny Z."/>
            <person name="Hegedus B."/>
            <person name="Baldrian P."/>
            <person name="Stursova M."/>
            <person name="Weitz H."/>
            <person name="Taylor A."/>
            <person name="Grigoriev I.V."/>
            <person name="Nagy L.G."/>
            <person name="Martin F."/>
            <person name="Kauserud H."/>
        </authorList>
    </citation>
    <scope>NUCLEOTIDE SEQUENCE</scope>
    <source>
        <strain evidence="2">9144</strain>
    </source>
</reference>
<protein>
    <submittedName>
        <fullName evidence="2">Uncharacterized protein</fullName>
    </submittedName>
</protein>
<evidence type="ECO:0000256" key="1">
    <source>
        <dbReference type="SAM" id="MobiDB-lite"/>
    </source>
</evidence>
<feature type="compositionally biased region" description="Polar residues" evidence="1">
    <location>
        <begin position="327"/>
        <end position="336"/>
    </location>
</feature>
<proteinExistence type="predicted"/>
<dbReference type="Proteomes" id="UP001219525">
    <property type="component" value="Unassembled WGS sequence"/>
</dbReference>
<feature type="region of interest" description="Disordered" evidence="1">
    <location>
        <begin position="275"/>
        <end position="346"/>
    </location>
</feature>
<keyword evidence="3" id="KW-1185">Reference proteome</keyword>
<dbReference type="AlphaFoldDB" id="A0AAD6VM08"/>
<organism evidence="2 3">
    <name type="scientific">Mycena pura</name>
    <dbReference type="NCBI Taxonomy" id="153505"/>
    <lineage>
        <taxon>Eukaryota</taxon>
        <taxon>Fungi</taxon>
        <taxon>Dikarya</taxon>
        <taxon>Basidiomycota</taxon>
        <taxon>Agaricomycotina</taxon>
        <taxon>Agaricomycetes</taxon>
        <taxon>Agaricomycetidae</taxon>
        <taxon>Agaricales</taxon>
        <taxon>Marasmiineae</taxon>
        <taxon>Mycenaceae</taxon>
        <taxon>Mycena</taxon>
    </lineage>
</organism>
<gene>
    <name evidence="2" type="ORF">GGX14DRAFT_562518</name>
</gene>
<dbReference type="EMBL" id="JARJCW010000016">
    <property type="protein sequence ID" value="KAJ7216079.1"/>
    <property type="molecule type" value="Genomic_DNA"/>
</dbReference>
<feature type="compositionally biased region" description="Low complexity" evidence="1">
    <location>
        <begin position="296"/>
        <end position="316"/>
    </location>
</feature>
<evidence type="ECO:0000313" key="3">
    <source>
        <dbReference type="Proteomes" id="UP001219525"/>
    </source>
</evidence>
<evidence type="ECO:0000313" key="2">
    <source>
        <dbReference type="EMBL" id="KAJ7216079.1"/>
    </source>
</evidence>
<comment type="caution">
    <text evidence="2">The sequence shown here is derived from an EMBL/GenBank/DDBJ whole genome shotgun (WGS) entry which is preliminary data.</text>
</comment>
<accession>A0AAD6VM08</accession>
<name>A0AAD6VM08_9AGAR</name>